<feature type="transmembrane region" description="Helical" evidence="8">
    <location>
        <begin position="40"/>
        <end position="60"/>
    </location>
</feature>
<comment type="function">
    <text evidence="8">Uptake of L-lactate across the membrane. Can also transport D-lactate and glycolate.</text>
</comment>
<dbReference type="NCBIfam" id="TIGR00795">
    <property type="entry name" value="lctP"/>
    <property type="match status" value="1"/>
</dbReference>
<dbReference type="GO" id="GO:0015295">
    <property type="term" value="F:solute:proton symporter activity"/>
    <property type="evidence" value="ECO:0007669"/>
    <property type="project" value="TreeGrafter"/>
</dbReference>
<sequence length="555" mass="59136">MTFTQNFTAVGNSLGWTALVATIPILYFFWALAIKKMKGYMAGLTTLMIAVAIAVIAFKVPVTTAMASASQGAVYGIIPIGWIIITSVFLYNLTVKTGHFNVIRSSVLSITADRRIQAILIAFSFGAFLEGAAGFGAPVAITAALLVGLGFKPLQAAGLCLIANTAPVAFGAIGVPITVMEGITGIPALEISKMVGRQLPLIAVFIPFVLVVIMVGFKRALEVLPAILISGISFAVAQYLSSNYLGAELPDIVSSLVSLIALTIFLRFWQPKKIYRFETDRQVEDTKNHYSGGQILRAWSPFIVLTLFISAWGIPSFKKVLLGTYEGGNAFLTIVNKVGSAFTFYPEVPFLHNVVIDGSTGKEIAAVYKFELLGAAGTAILLAAIISKFLLKVSWGKWGKTFVETINEIKFPLLTICCVVGYAYVANTAGMMTTLGLVLAKTGDLFPFFSPVLGWIGVFVTGSDTSSNVLFAKLQQVTADSIGMDPVLALAANTSGGVTGKMISPQTLAVAAAAVGLIGRESELLKFALKYSLILLLSVCIITFLQSTVLTWMIP</sequence>
<keyword evidence="4 8" id="KW-1003">Cell membrane</keyword>
<evidence type="ECO:0000256" key="6">
    <source>
        <dbReference type="ARBA" id="ARBA00022989"/>
    </source>
</evidence>
<dbReference type="GO" id="GO:0005886">
    <property type="term" value="C:plasma membrane"/>
    <property type="evidence" value="ECO:0007669"/>
    <property type="project" value="UniProtKB-SubCell"/>
</dbReference>
<dbReference type="OrthoDB" id="9761056at2"/>
<evidence type="ECO:0000256" key="5">
    <source>
        <dbReference type="ARBA" id="ARBA00022692"/>
    </source>
</evidence>
<accession>A0A540V2W0</accession>
<feature type="transmembrane region" description="Helical" evidence="8">
    <location>
        <begin position="116"/>
        <end position="149"/>
    </location>
</feature>
<dbReference type="Proteomes" id="UP000315753">
    <property type="component" value="Unassembled WGS sequence"/>
</dbReference>
<feature type="transmembrane region" description="Helical" evidence="8">
    <location>
        <begin position="445"/>
        <end position="463"/>
    </location>
</feature>
<dbReference type="EMBL" id="VIGD01000007">
    <property type="protein sequence ID" value="TQE91070.1"/>
    <property type="molecule type" value="Genomic_DNA"/>
</dbReference>
<proteinExistence type="inferred from homology"/>
<feature type="transmembrane region" description="Helical" evidence="8">
    <location>
        <begin position="252"/>
        <end position="269"/>
    </location>
</feature>
<keyword evidence="7 8" id="KW-0472">Membrane</keyword>
<keyword evidence="3 8" id="KW-0813">Transport</keyword>
<dbReference type="RefSeq" id="WP_141602054.1">
    <property type="nucleotide sequence ID" value="NZ_JARMSB010000024.1"/>
</dbReference>
<dbReference type="PANTHER" id="PTHR30003:SF0">
    <property type="entry name" value="GLYCOLATE PERMEASE GLCA-RELATED"/>
    <property type="match status" value="1"/>
</dbReference>
<comment type="similarity">
    <text evidence="2 8">Belongs to the lactate permease family.</text>
</comment>
<dbReference type="AlphaFoldDB" id="A0A540V2W0"/>
<evidence type="ECO:0000256" key="8">
    <source>
        <dbReference type="RuleBase" id="RU365092"/>
    </source>
</evidence>
<dbReference type="GO" id="GO:0015129">
    <property type="term" value="F:lactate transmembrane transporter activity"/>
    <property type="evidence" value="ECO:0007669"/>
    <property type="project" value="UniProtKB-UniRule"/>
</dbReference>
<evidence type="ECO:0000256" key="7">
    <source>
        <dbReference type="ARBA" id="ARBA00023136"/>
    </source>
</evidence>
<evidence type="ECO:0000313" key="9">
    <source>
        <dbReference type="EMBL" id="TQE91070.1"/>
    </source>
</evidence>
<name>A0A540V2W0_9BACL</name>
<feature type="transmembrane region" description="Helical" evidence="8">
    <location>
        <begin position="72"/>
        <end position="95"/>
    </location>
</feature>
<evidence type="ECO:0000256" key="2">
    <source>
        <dbReference type="ARBA" id="ARBA00010100"/>
    </source>
</evidence>
<dbReference type="Pfam" id="PF02652">
    <property type="entry name" value="Lactate_perm"/>
    <property type="match status" value="1"/>
</dbReference>
<feature type="transmembrane region" description="Helical" evidence="8">
    <location>
        <begin position="199"/>
        <end position="217"/>
    </location>
</feature>
<feature type="transmembrane region" description="Helical" evidence="8">
    <location>
        <begin position="155"/>
        <end position="179"/>
    </location>
</feature>
<keyword evidence="5 8" id="KW-0812">Transmembrane</keyword>
<reference evidence="9 10" key="1">
    <citation type="submission" date="2019-06" db="EMBL/GenBank/DDBJ databases">
        <title>Genome sequence of Ureibacillus terrenus.</title>
        <authorList>
            <person name="Maclea K.S."/>
            <person name="Simoes M."/>
        </authorList>
    </citation>
    <scope>NUCLEOTIDE SEQUENCE [LARGE SCALE GENOMIC DNA]</scope>
    <source>
        <strain evidence="9 10">ATCC BAA-384</strain>
    </source>
</reference>
<feature type="transmembrane region" description="Helical" evidence="8">
    <location>
        <begin position="372"/>
        <end position="391"/>
    </location>
</feature>
<feature type="transmembrane region" description="Helical" evidence="8">
    <location>
        <begin position="14"/>
        <end position="33"/>
    </location>
</feature>
<evidence type="ECO:0000313" key="10">
    <source>
        <dbReference type="Proteomes" id="UP000315753"/>
    </source>
</evidence>
<evidence type="ECO:0000256" key="3">
    <source>
        <dbReference type="ARBA" id="ARBA00022448"/>
    </source>
</evidence>
<evidence type="ECO:0000256" key="1">
    <source>
        <dbReference type="ARBA" id="ARBA00004651"/>
    </source>
</evidence>
<gene>
    <name evidence="9" type="ORF">FKZ59_07080</name>
</gene>
<comment type="subcellular location">
    <subcellularLocation>
        <location evidence="1 8">Cell membrane</location>
        <topology evidence="1 8">Multi-pass membrane protein</topology>
    </subcellularLocation>
</comment>
<keyword evidence="10" id="KW-1185">Reference proteome</keyword>
<feature type="transmembrane region" description="Helical" evidence="8">
    <location>
        <begin position="411"/>
        <end position="438"/>
    </location>
</feature>
<feature type="transmembrane region" description="Helical" evidence="8">
    <location>
        <begin position="223"/>
        <end position="240"/>
    </location>
</feature>
<organism evidence="9 10">
    <name type="scientific">Ureibacillus terrenus</name>
    <dbReference type="NCBI Taxonomy" id="118246"/>
    <lineage>
        <taxon>Bacteria</taxon>
        <taxon>Bacillati</taxon>
        <taxon>Bacillota</taxon>
        <taxon>Bacilli</taxon>
        <taxon>Bacillales</taxon>
        <taxon>Caryophanaceae</taxon>
        <taxon>Ureibacillus</taxon>
    </lineage>
</organism>
<dbReference type="PANTHER" id="PTHR30003">
    <property type="entry name" value="L-LACTATE PERMEASE"/>
    <property type="match status" value="1"/>
</dbReference>
<feature type="transmembrane region" description="Helical" evidence="8">
    <location>
        <begin position="295"/>
        <end position="314"/>
    </location>
</feature>
<evidence type="ECO:0000256" key="4">
    <source>
        <dbReference type="ARBA" id="ARBA00022475"/>
    </source>
</evidence>
<protein>
    <recommendedName>
        <fullName evidence="8">L-lactate permease</fullName>
    </recommendedName>
</protein>
<comment type="caution">
    <text evidence="9">The sequence shown here is derived from an EMBL/GenBank/DDBJ whole genome shotgun (WGS) entry which is preliminary data.</text>
</comment>
<feature type="transmembrane region" description="Helical" evidence="8">
    <location>
        <begin position="531"/>
        <end position="554"/>
    </location>
</feature>
<keyword evidence="6 8" id="KW-1133">Transmembrane helix</keyword>
<dbReference type="InterPro" id="IPR003804">
    <property type="entry name" value="Lactate_perm"/>
</dbReference>